<dbReference type="OrthoDB" id="186625at2759"/>
<feature type="compositionally biased region" description="Acidic residues" evidence="2">
    <location>
        <begin position="1441"/>
        <end position="1453"/>
    </location>
</feature>
<organism evidence="5 6">
    <name type="scientific">Chlamydomonas reinhardtii</name>
    <name type="common">Chlamydomonas smithii</name>
    <dbReference type="NCBI Taxonomy" id="3055"/>
    <lineage>
        <taxon>Eukaryota</taxon>
        <taxon>Viridiplantae</taxon>
        <taxon>Chlorophyta</taxon>
        <taxon>core chlorophytes</taxon>
        <taxon>Chlorophyceae</taxon>
        <taxon>CS clade</taxon>
        <taxon>Chlamydomonadales</taxon>
        <taxon>Chlamydomonadaceae</taxon>
        <taxon>Chlamydomonas</taxon>
    </lineage>
</organism>
<proteinExistence type="predicted"/>
<dbReference type="GO" id="GO:0030234">
    <property type="term" value="F:enzyme regulator activity"/>
    <property type="evidence" value="ECO:0000318"/>
    <property type="project" value="GO_Central"/>
</dbReference>
<dbReference type="PaxDb" id="3055-EDP05487"/>
<feature type="compositionally biased region" description="Low complexity" evidence="2">
    <location>
        <begin position="630"/>
        <end position="682"/>
    </location>
</feature>
<dbReference type="Gene3D" id="2.60.120.10">
    <property type="entry name" value="Jelly Rolls"/>
    <property type="match status" value="2"/>
</dbReference>
<feature type="region of interest" description="Disordered" evidence="2">
    <location>
        <begin position="585"/>
        <end position="613"/>
    </location>
</feature>
<evidence type="ECO:0000256" key="2">
    <source>
        <dbReference type="SAM" id="MobiDB-lite"/>
    </source>
</evidence>
<feature type="compositionally biased region" description="Polar residues" evidence="2">
    <location>
        <begin position="1619"/>
        <end position="1635"/>
    </location>
</feature>
<protein>
    <recommendedName>
        <fullName evidence="7">Calmodulin</fullName>
    </recommendedName>
</protein>
<dbReference type="RefSeq" id="XP_042918148.1">
    <property type="nucleotide sequence ID" value="XM_043068219.1"/>
</dbReference>
<feature type="compositionally biased region" description="Gly residues" evidence="2">
    <location>
        <begin position="692"/>
        <end position="705"/>
    </location>
</feature>
<feature type="region of interest" description="Disordered" evidence="2">
    <location>
        <begin position="1610"/>
        <end position="1636"/>
    </location>
</feature>
<feature type="domain" description="EF-hand" evidence="4">
    <location>
        <begin position="181"/>
        <end position="216"/>
    </location>
</feature>
<gene>
    <name evidence="5" type="ORF">CHLRE_12g509500v5</name>
</gene>
<dbReference type="CDD" id="cd00051">
    <property type="entry name" value="EFh"/>
    <property type="match status" value="1"/>
</dbReference>
<feature type="region of interest" description="Disordered" evidence="2">
    <location>
        <begin position="1038"/>
        <end position="1074"/>
    </location>
</feature>
<keyword evidence="6" id="KW-1185">Reference proteome</keyword>
<feature type="region of interest" description="Disordered" evidence="2">
    <location>
        <begin position="1269"/>
        <end position="1298"/>
    </location>
</feature>
<dbReference type="GeneID" id="5716544"/>
<dbReference type="Proteomes" id="UP000006906">
    <property type="component" value="Chromosome 12"/>
</dbReference>
<feature type="compositionally biased region" description="Low complexity" evidence="2">
    <location>
        <begin position="1738"/>
        <end position="1757"/>
    </location>
</feature>
<feature type="compositionally biased region" description="Pro residues" evidence="2">
    <location>
        <begin position="959"/>
        <end position="975"/>
    </location>
</feature>
<dbReference type="OMA" id="VHRDLCH"/>
<sequence length="1904" mass="185744">MAALAGSSLLAALHSSLERIKTIKRVCRALSKKPQLRTSIEVGYIMAETEKQPLLTREGPGVHRDLCHVARVVSLKEMDSWKLPPQWGQAGAPTCVFVLVLQGRVQLKTKCREAFAARLRAAGGDRSGSAPSNGAEGEGSGFEGASEEELLSLFNSIDTDGSGAIDVSELQTALEMMGIHKSEDEVAELMDGVDDDGSGELEFPEFKAILRKAINGGGAGQDLVWREQPQQPGVWVGDLTAGSAVGEAAILDTSPQLQDGGLMALETTDLLVLERADYERILENGFDGELKAKMTLLRSAPVLGEALRRTDLRRLAYASERRSLGRNVALYEQGAAPAGLELIVEGQCKLVVKVAVTESSSMVGSRRGTDTGIAALGPSGAAAPSSAAGASSAGGAAQAASSAGGTAGQGGSGAAAPSLQQMQQQLLGRVAAADDDVCSSRDSSPSAAAMLRRGSSHLVKAGRSKRLELAVLGPGDMCSEASVLGEERHAHSCVVTSQSLVVLSVSTKDLRKCVHPADMATLREHFERRYSQRSSRLAVAASVAAMSASELARVRRGTGGGGNGGEESAAASLSGAAHVDSFGSRRSTLSGMAEATGSGANGVGGGEAARPGTPAAALDRLAAVMRGRSRPSTQGSSSSFTAGVSSSGAAATAGPGAAASGTMAGGRSRLLESMQLSGSSSSLRHDSMSQGRFGGSSLGPGGGGSNALDGCGPNSVVGRLTASGVSGGVPSPALLRAAPTDGSGAPLTPRLFVSVSTTGASPHLSPGRPATVQGLYGTVGSGATMYGNSLLPGLGGGGGGGGLFTPVSAPTSETSTAMNSGTGMGAGWGPGDAAMVQAVLAGDADAVGLGGGGGGGMLAAGSSHGQSSSGGVTVTRGGQNELLSYMLGQSVPLDAGEQAYRRINTAPLPAAGHTSSTSVPSNALCTPPGTGTGLSSNATSLTPTPSPLPSAPVSLDGPSLPPPAASQLPPKPPQPHSSSAGGSATPGGVGSATPRAAGSPSPLIRTTSGAAAAAAAAAAALAGPSLGAILSALEAPTVPSRTGGRVRDARTRSEESAGAVTGTGPWPVAGHQRPDYLSASQPIVPGLDQVSQRSPVQLSPRSPLFSSYATAAVNLAAAAAAQSPRGMPTAARPPPPPAVATPAVSKLGYTSQSYHPAWAGGGFGTGGDGGSSASALPSPVSVGVVGAGGAGLAQHCSAAAMDGCGAAVGADLAAQASAASSLPSHAPSAVDVGLPVAVAVNPQGTPAGAAAEEALQYATAAAGVSSWFPTPRREASDASASGGAATGAGGAGGGGGGVRQKWTVSRYPRAMADGLLALDATEAEYNAAVAAAGAAVAAATAAFGGNSPDPATASAAKGAVLPQQAQVQPQLLPPPQPTPPAAQPMRKLFSRGLDLTATPPMSPAPPLTDDEDEAAPQGGGAAGRGLMVIGNPRRGSGGDTELSDGEDGADDEDEWDAPLLALPAGGVAAMVKMVGGGGASAAAAAAARGGCGGGVPSAASACGYASGDSGPLLGAVPPAAPLSAGVPRLALHRLRASDADGDQTGCGGGGSAPLLKLQMSGSFTAGGSGASVLPYKSPSSRTVVGSVKAMIRGWQTARAAGTITSTAQAASAHDGGMASQPSGGSLTARMPTSRNADALRSSVSALTATDAAAAAAGAAGGATWGRETVAAALAVSGGDRGRLAAVYSTMLKHGEHVVKPSLEQQLVMQRVTASRGGGGGVAAGAPGAPLTPTPPPRAAWSSPRPAGPSAVAPAASAFDGNGGGEPSLLSSPFLVGGAPPSPRAGGGAGGLFERAAPQALPRPGGASAAATHMMSDPQLALLHSVVKEAVAAEREGHGALAAGGYSWQQAAAGGGGSRTPRGQRASVSPGRDRRLGSGAVGGSSAALYGSGGSAARGVGAMNRR</sequence>
<dbReference type="InterPro" id="IPR011992">
    <property type="entry name" value="EF-hand-dom_pair"/>
</dbReference>
<dbReference type="STRING" id="3055.A0A2K3D2P2"/>
<feature type="compositionally biased region" description="Basic and acidic residues" evidence="2">
    <location>
        <begin position="1045"/>
        <end position="1055"/>
    </location>
</feature>
<dbReference type="GO" id="GO:0005509">
    <property type="term" value="F:calcium ion binding"/>
    <property type="evidence" value="ECO:0000318"/>
    <property type="project" value="GO_Central"/>
</dbReference>
<feature type="domain" description="Cyclic nucleotide-binding" evidence="3">
    <location>
        <begin position="220"/>
        <end position="282"/>
    </location>
</feature>
<feature type="region of interest" description="Disordered" evidence="2">
    <location>
        <begin position="397"/>
        <end position="419"/>
    </location>
</feature>
<feature type="compositionally biased region" description="Low complexity" evidence="2">
    <location>
        <begin position="934"/>
        <end position="943"/>
    </location>
</feature>
<dbReference type="InterPro" id="IPR018490">
    <property type="entry name" value="cNMP-bd_dom_sf"/>
</dbReference>
<keyword evidence="1" id="KW-0106">Calcium</keyword>
<feature type="region of interest" description="Disordered" evidence="2">
    <location>
        <begin position="122"/>
        <end position="142"/>
    </location>
</feature>
<feature type="region of interest" description="Disordered" evidence="2">
    <location>
        <begin position="1714"/>
        <end position="1765"/>
    </location>
</feature>
<dbReference type="PROSITE" id="PS50042">
    <property type="entry name" value="CNMP_BINDING_3"/>
    <property type="match status" value="1"/>
</dbReference>
<evidence type="ECO:0008006" key="7">
    <source>
        <dbReference type="Google" id="ProtNLM"/>
    </source>
</evidence>
<accession>A0A2K3D2P2</accession>
<dbReference type="PANTHER" id="PTHR23011:SF28">
    <property type="entry name" value="CYCLIC NUCLEOTIDE-BINDING DOMAIN CONTAINING PROTEIN"/>
    <property type="match status" value="1"/>
</dbReference>
<dbReference type="SUPFAM" id="SSF51206">
    <property type="entry name" value="cAMP-binding domain-like"/>
    <property type="match status" value="1"/>
</dbReference>
<feature type="domain" description="EF-hand" evidence="4">
    <location>
        <begin position="145"/>
        <end position="180"/>
    </location>
</feature>
<dbReference type="Gramene" id="PNW74795">
    <property type="protein sequence ID" value="PNW74795"/>
    <property type="gene ID" value="CHLRE_12g509500v5"/>
</dbReference>
<dbReference type="ExpressionAtlas" id="A0A2K3D2P2">
    <property type="expression patterns" value="differential"/>
</dbReference>
<evidence type="ECO:0000256" key="1">
    <source>
        <dbReference type="ARBA" id="ARBA00022837"/>
    </source>
</evidence>
<evidence type="ECO:0000259" key="3">
    <source>
        <dbReference type="PROSITE" id="PS50042"/>
    </source>
</evidence>
<evidence type="ECO:0000313" key="5">
    <source>
        <dbReference type="EMBL" id="PNW74795.1"/>
    </source>
</evidence>
<feature type="compositionally biased region" description="Gly residues" evidence="2">
    <location>
        <begin position="1284"/>
        <end position="1298"/>
    </location>
</feature>
<feature type="region of interest" description="Disordered" evidence="2">
    <location>
        <begin position="908"/>
        <end position="1004"/>
    </location>
</feature>
<dbReference type="SMART" id="SM00054">
    <property type="entry name" value="EFh"/>
    <property type="match status" value="2"/>
</dbReference>
<feature type="compositionally biased region" description="Polar residues" evidence="2">
    <location>
        <begin position="913"/>
        <end position="924"/>
    </location>
</feature>
<feature type="region of interest" description="Disordered" evidence="2">
    <location>
        <begin position="626"/>
        <end position="710"/>
    </location>
</feature>
<evidence type="ECO:0000313" key="6">
    <source>
        <dbReference type="Proteomes" id="UP000006906"/>
    </source>
</evidence>
<dbReference type="Gene3D" id="1.10.238.10">
    <property type="entry name" value="EF-hand"/>
    <property type="match status" value="1"/>
</dbReference>
<dbReference type="PROSITE" id="PS00018">
    <property type="entry name" value="EF_HAND_1"/>
    <property type="match status" value="2"/>
</dbReference>
<dbReference type="SUPFAM" id="SSF47473">
    <property type="entry name" value="EF-hand"/>
    <property type="match status" value="1"/>
</dbReference>
<dbReference type="KEGG" id="cre:CHLRE_12g509500v5"/>
<dbReference type="Pfam" id="PF13499">
    <property type="entry name" value="EF-hand_7"/>
    <property type="match status" value="1"/>
</dbReference>
<dbReference type="InterPro" id="IPR018247">
    <property type="entry name" value="EF_Hand_1_Ca_BS"/>
</dbReference>
<evidence type="ECO:0000259" key="4">
    <source>
        <dbReference type="PROSITE" id="PS50222"/>
    </source>
</evidence>
<dbReference type="PROSITE" id="PS50222">
    <property type="entry name" value="EF_HAND_2"/>
    <property type="match status" value="2"/>
</dbReference>
<reference evidence="5 6" key="1">
    <citation type="journal article" date="2007" name="Science">
        <title>The Chlamydomonas genome reveals the evolution of key animal and plant functions.</title>
        <authorList>
            <person name="Merchant S.S."/>
            <person name="Prochnik S.E."/>
            <person name="Vallon O."/>
            <person name="Harris E.H."/>
            <person name="Karpowicz S.J."/>
            <person name="Witman G.B."/>
            <person name="Terry A."/>
            <person name="Salamov A."/>
            <person name="Fritz-Laylin L.K."/>
            <person name="Marechal-Drouard L."/>
            <person name="Marshall W.F."/>
            <person name="Qu L.H."/>
            <person name="Nelson D.R."/>
            <person name="Sanderfoot A.A."/>
            <person name="Spalding M.H."/>
            <person name="Kapitonov V.V."/>
            <person name="Ren Q."/>
            <person name="Ferris P."/>
            <person name="Lindquist E."/>
            <person name="Shapiro H."/>
            <person name="Lucas S.M."/>
            <person name="Grimwood J."/>
            <person name="Schmutz J."/>
            <person name="Cardol P."/>
            <person name="Cerutti H."/>
            <person name="Chanfreau G."/>
            <person name="Chen C.L."/>
            <person name="Cognat V."/>
            <person name="Croft M.T."/>
            <person name="Dent R."/>
            <person name="Dutcher S."/>
            <person name="Fernandez E."/>
            <person name="Fukuzawa H."/>
            <person name="Gonzalez-Ballester D."/>
            <person name="Gonzalez-Halphen D."/>
            <person name="Hallmann A."/>
            <person name="Hanikenne M."/>
            <person name="Hippler M."/>
            <person name="Inwood W."/>
            <person name="Jabbari K."/>
            <person name="Kalanon M."/>
            <person name="Kuras R."/>
            <person name="Lefebvre P.A."/>
            <person name="Lemaire S.D."/>
            <person name="Lobanov A.V."/>
            <person name="Lohr M."/>
            <person name="Manuell A."/>
            <person name="Meier I."/>
            <person name="Mets L."/>
            <person name="Mittag M."/>
            <person name="Mittelmeier T."/>
            <person name="Moroney J.V."/>
            <person name="Moseley J."/>
            <person name="Napoli C."/>
            <person name="Nedelcu A.M."/>
            <person name="Niyogi K."/>
            <person name="Novoselov S.V."/>
            <person name="Paulsen I.T."/>
            <person name="Pazour G."/>
            <person name="Purton S."/>
            <person name="Ral J.P."/>
            <person name="Riano-Pachon D.M."/>
            <person name="Riekhof W."/>
            <person name="Rymarquis L."/>
            <person name="Schroda M."/>
            <person name="Stern D."/>
            <person name="Umen J."/>
            <person name="Willows R."/>
            <person name="Wilson N."/>
            <person name="Zimmer S.L."/>
            <person name="Allmer J."/>
            <person name="Balk J."/>
            <person name="Bisova K."/>
            <person name="Chen C.J."/>
            <person name="Elias M."/>
            <person name="Gendler K."/>
            <person name="Hauser C."/>
            <person name="Lamb M.R."/>
            <person name="Ledford H."/>
            <person name="Long J.C."/>
            <person name="Minagawa J."/>
            <person name="Page M.D."/>
            <person name="Pan J."/>
            <person name="Pootakham W."/>
            <person name="Roje S."/>
            <person name="Rose A."/>
            <person name="Stahlberg E."/>
            <person name="Terauchi A.M."/>
            <person name="Yang P."/>
            <person name="Ball S."/>
            <person name="Bowler C."/>
            <person name="Dieckmann C.L."/>
            <person name="Gladyshev V.N."/>
            <person name="Green P."/>
            <person name="Jorgensen R."/>
            <person name="Mayfield S."/>
            <person name="Mueller-Roeber B."/>
            <person name="Rajamani S."/>
            <person name="Sayre R.T."/>
            <person name="Brokstein P."/>
            <person name="Dubchak I."/>
            <person name="Goodstein D."/>
            <person name="Hornick L."/>
            <person name="Huang Y.W."/>
            <person name="Jhaveri J."/>
            <person name="Luo Y."/>
            <person name="Martinez D."/>
            <person name="Ngau W.C."/>
            <person name="Otillar B."/>
            <person name="Poliakov A."/>
            <person name="Porter A."/>
            <person name="Szajkowski L."/>
            <person name="Werner G."/>
            <person name="Zhou K."/>
            <person name="Grigoriev I.V."/>
            <person name="Rokhsar D.S."/>
            <person name="Grossman A.R."/>
        </authorList>
    </citation>
    <scope>NUCLEOTIDE SEQUENCE [LARGE SCALE GENOMIC DNA]</scope>
    <source>
        <strain evidence="6">CC-503</strain>
    </source>
</reference>
<dbReference type="EMBL" id="CM008973">
    <property type="protein sequence ID" value="PNW74795.1"/>
    <property type="molecule type" value="Genomic_DNA"/>
</dbReference>
<dbReference type="GO" id="GO:0005737">
    <property type="term" value="C:cytoplasm"/>
    <property type="evidence" value="ECO:0000318"/>
    <property type="project" value="GO_Central"/>
</dbReference>
<dbReference type="InParanoid" id="A0A2K3D2P2"/>
<feature type="region of interest" description="Disordered" evidence="2">
    <location>
        <begin position="1849"/>
        <end position="1888"/>
    </location>
</feature>
<feature type="region of interest" description="Disordered" evidence="2">
    <location>
        <begin position="1394"/>
        <end position="1453"/>
    </location>
</feature>
<dbReference type="InterPro" id="IPR000595">
    <property type="entry name" value="cNMP-bd_dom"/>
</dbReference>
<dbReference type="InterPro" id="IPR014710">
    <property type="entry name" value="RmlC-like_jellyroll"/>
</dbReference>
<dbReference type="InterPro" id="IPR002048">
    <property type="entry name" value="EF_hand_dom"/>
</dbReference>
<name>A0A2K3D2P2_CHLRE</name>
<dbReference type="PANTHER" id="PTHR23011">
    <property type="entry name" value="CYCLIC NUCLEOTIDE-BINDING DOMAIN CONTAINING PROTEIN"/>
    <property type="match status" value="1"/>
</dbReference>